<evidence type="ECO:0000256" key="11">
    <source>
        <dbReference type="ARBA" id="ARBA00022840"/>
    </source>
</evidence>
<protein>
    <recommendedName>
        <fullName evidence="16">Methionine--tRNA ligase</fullName>
        <ecNumber evidence="16">6.1.1.10</ecNumber>
    </recommendedName>
    <alternativeName>
        <fullName evidence="16">Methionyl-tRNA synthetase</fullName>
        <shortName evidence="16">MetRS</shortName>
    </alternativeName>
</protein>
<feature type="short sequence motif" description="'KMSKS' region" evidence="16">
    <location>
        <begin position="344"/>
        <end position="348"/>
    </location>
</feature>
<keyword evidence="12 16" id="KW-0694">RNA-binding</keyword>
<dbReference type="InterPro" id="IPR029038">
    <property type="entry name" value="MetRS_Zn"/>
</dbReference>
<evidence type="ECO:0000256" key="6">
    <source>
        <dbReference type="ARBA" id="ARBA00022555"/>
    </source>
</evidence>
<dbReference type="InterPro" id="IPR004495">
    <property type="entry name" value="Met-tRNA-synth_bsu_C"/>
</dbReference>
<dbReference type="EMBL" id="DSGB01000001">
    <property type="protein sequence ID" value="HER95050.1"/>
    <property type="molecule type" value="Genomic_DNA"/>
</dbReference>
<comment type="subcellular location">
    <subcellularLocation>
        <location evidence="2 16">Cytoplasm</location>
    </subcellularLocation>
</comment>
<organism evidence="18">
    <name type="scientific">Rhodothermus marinus</name>
    <name type="common">Rhodothermus obamensis</name>
    <dbReference type="NCBI Taxonomy" id="29549"/>
    <lineage>
        <taxon>Bacteria</taxon>
        <taxon>Pseudomonadati</taxon>
        <taxon>Rhodothermota</taxon>
        <taxon>Rhodothermia</taxon>
        <taxon>Rhodothermales</taxon>
        <taxon>Rhodothermaceae</taxon>
        <taxon>Rhodothermus</taxon>
    </lineage>
</organism>
<dbReference type="SUPFAM" id="SSF50249">
    <property type="entry name" value="Nucleic acid-binding proteins"/>
    <property type="match status" value="1"/>
</dbReference>
<dbReference type="InterPro" id="IPR015413">
    <property type="entry name" value="Methionyl/Leucyl_tRNA_Synth"/>
</dbReference>
<dbReference type="CDD" id="cd00814">
    <property type="entry name" value="MetRS_core"/>
    <property type="match status" value="1"/>
</dbReference>
<dbReference type="NCBIfam" id="TIGR00398">
    <property type="entry name" value="metG"/>
    <property type="match status" value="1"/>
</dbReference>
<dbReference type="SUPFAM" id="SSF47323">
    <property type="entry name" value="Anticodon-binding domain of a subclass of class I aminoacyl-tRNA synthetases"/>
    <property type="match status" value="1"/>
</dbReference>
<dbReference type="GO" id="GO:0046872">
    <property type="term" value="F:metal ion binding"/>
    <property type="evidence" value="ECO:0007669"/>
    <property type="project" value="UniProtKB-KW"/>
</dbReference>
<comment type="subunit">
    <text evidence="4 16">Homodimer.</text>
</comment>
<keyword evidence="7 16" id="KW-0436">Ligase</keyword>
<comment type="catalytic activity">
    <reaction evidence="15 16">
        <text>tRNA(Met) + L-methionine + ATP = L-methionyl-tRNA(Met) + AMP + diphosphate</text>
        <dbReference type="Rhea" id="RHEA:13481"/>
        <dbReference type="Rhea" id="RHEA-COMP:9667"/>
        <dbReference type="Rhea" id="RHEA-COMP:9698"/>
        <dbReference type="ChEBI" id="CHEBI:30616"/>
        <dbReference type="ChEBI" id="CHEBI:33019"/>
        <dbReference type="ChEBI" id="CHEBI:57844"/>
        <dbReference type="ChEBI" id="CHEBI:78442"/>
        <dbReference type="ChEBI" id="CHEBI:78530"/>
        <dbReference type="ChEBI" id="CHEBI:456215"/>
        <dbReference type="EC" id="6.1.1.10"/>
    </reaction>
</comment>
<dbReference type="Gene3D" id="3.40.50.620">
    <property type="entry name" value="HUPs"/>
    <property type="match status" value="1"/>
</dbReference>
<dbReference type="NCBIfam" id="NF001100">
    <property type="entry name" value="PRK00133.1"/>
    <property type="match status" value="1"/>
</dbReference>
<dbReference type="InterPro" id="IPR012340">
    <property type="entry name" value="NA-bd_OB-fold"/>
</dbReference>
<evidence type="ECO:0000256" key="12">
    <source>
        <dbReference type="ARBA" id="ARBA00022884"/>
    </source>
</evidence>
<evidence type="ECO:0000256" key="1">
    <source>
        <dbReference type="ARBA" id="ARBA00003314"/>
    </source>
</evidence>
<evidence type="ECO:0000256" key="9">
    <source>
        <dbReference type="ARBA" id="ARBA00022741"/>
    </source>
</evidence>
<proteinExistence type="inferred from homology"/>
<dbReference type="PROSITE" id="PS00178">
    <property type="entry name" value="AA_TRNA_LIGASE_I"/>
    <property type="match status" value="1"/>
</dbReference>
<dbReference type="InterPro" id="IPR014758">
    <property type="entry name" value="Met-tRNA_synth"/>
</dbReference>
<evidence type="ECO:0000313" key="18">
    <source>
        <dbReference type="EMBL" id="HER95050.1"/>
    </source>
</evidence>
<evidence type="ECO:0000256" key="5">
    <source>
        <dbReference type="ARBA" id="ARBA00022490"/>
    </source>
</evidence>
<dbReference type="GO" id="GO:0000049">
    <property type="term" value="F:tRNA binding"/>
    <property type="evidence" value="ECO:0007669"/>
    <property type="project" value="UniProtKB-UniRule"/>
</dbReference>
<dbReference type="Pfam" id="PF01588">
    <property type="entry name" value="tRNA_bind"/>
    <property type="match status" value="1"/>
</dbReference>
<evidence type="ECO:0000256" key="14">
    <source>
        <dbReference type="ARBA" id="ARBA00023146"/>
    </source>
</evidence>
<dbReference type="PANTHER" id="PTHR45765">
    <property type="entry name" value="METHIONINE--TRNA LIGASE"/>
    <property type="match status" value="1"/>
</dbReference>
<dbReference type="CDD" id="cd07957">
    <property type="entry name" value="Anticodon_Ia_Met"/>
    <property type="match status" value="1"/>
</dbReference>
<reference evidence="18" key="1">
    <citation type="journal article" date="2020" name="mSystems">
        <title>Genome- and Community-Level Interaction Insights into Carbon Utilization and Element Cycling Functions of Hydrothermarchaeota in Hydrothermal Sediment.</title>
        <authorList>
            <person name="Zhou Z."/>
            <person name="Liu Y."/>
            <person name="Xu W."/>
            <person name="Pan J."/>
            <person name="Luo Z.H."/>
            <person name="Li M."/>
        </authorList>
    </citation>
    <scope>NUCLEOTIDE SEQUENCE [LARGE SCALE GENOMIC DNA]</scope>
    <source>
        <strain evidence="18">SpSt-143</strain>
    </source>
</reference>
<dbReference type="SUPFAM" id="SSF57770">
    <property type="entry name" value="Methionyl-tRNA synthetase (MetRS), Zn-domain"/>
    <property type="match status" value="1"/>
</dbReference>
<dbReference type="NCBIfam" id="TIGR00399">
    <property type="entry name" value="metG_C_term"/>
    <property type="match status" value="1"/>
</dbReference>
<feature type="binding site" evidence="16">
    <location>
        <position position="151"/>
    </location>
    <ligand>
        <name>Zn(2+)</name>
        <dbReference type="ChEBI" id="CHEBI:29105"/>
    </ligand>
</feature>
<dbReference type="InterPro" id="IPR002547">
    <property type="entry name" value="tRNA-bd_dom"/>
</dbReference>
<evidence type="ECO:0000256" key="3">
    <source>
        <dbReference type="ARBA" id="ARBA00008258"/>
    </source>
</evidence>
<evidence type="ECO:0000256" key="16">
    <source>
        <dbReference type="HAMAP-Rule" id="MF_00098"/>
    </source>
</evidence>
<dbReference type="PRINTS" id="PR01041">
    <property type="entry name" value="TRNASYNTHMET"/>
</dbReference>
<comment type="caution">
    <text evidence="18">The sequence shown here is derived from an EMBL/GenBank/DDBJ whole genome shotgun (WGS) entry which is preliminary data.</text>
</comment>
<evidence type="ECO:0000256" key="7">
    <source>
        <dbReference type="ARBA" id="ARBA00022598"/>
    </source>
</evidence>
<evidence type="ECO:0000256" key="15">
    <source>
        <dbReference type="ARBA" id="ARBA00047364"/>
    </source>
</evidence>
<dbReference type="Gene3D" id="1.10.730.10">
    <property type="entry name" value="Isoleucyl-tRNA Synthetase, Domain 1"/>
    <property type="match status" value="1"/>
</dbReference>
<feature type="short sequence motif" description="'HIGH' region" evidence="16">
    <location>
        <begin position="16"/>
        <end position="26"/>
    </location>
</feature>
<keyword evidence="9 16" id="KW-0547">Nucleotide-binding</keyword>
<dbReference type="Pfam" id="PF09334">
    <property type="entry name" value="tRNA-synt_1g"/>
    <property type="match status" value="1"/>
</dbReference>
<dbReference type="InterPro" id="IPR014729">
    <property type="entry name" value="Rossmann-like_a/b/a_fold"/>
</dbReference>
<comment type="similarity">
    <text evidence="3 16">Belongs to the class-I aminoacyl-tRNA synthetase family. MetG type 1 subfamily.</text>
</comment>
<feature type="domain" description="TRNA-binding" evidence="17">
    <location>
        <begin position="601"/>
        <end position="700"/>
    </location>
</feature>
<evidence type="ECO:0000256" key="4">
    <source>
        <dbReference type="ARBA" id="ARBA00011738"/>
    </source>
</evidence>
<keyword evidence="11 16" id="KW-0067">ATP-binding</keyword>
<dbReference type="AlphaFoldDB" id="A0A7V2AYM8"/>
<dbReference type="GO" id="GO:0005524">
    <property type="term" value="F:ATP binding"/>
    <property type="evidence" value="ECO:0007669"/>
    <property type="project" value="UniProtKB-UniRule"/>
</dbReference>
<dbReference type="HAMAP" id="MF_00098">
    <property type="entry name" value="Met_tRNA_synth_type1"/>
    <property type="match status" value="1"/>
</dbReference>
<dbReference type="Gene3D" id="2.20.28.20">
    <property type="entry name" value="Methionyl-tRNA synthetase, Zn-domain"/>
    <property type="match status" value="1"/>
</dbReference>
<keyword evidence="6 16" id="KW-0820">tRNA-binding</keyword>
<name>A0A7V2AYM8_RHOMR</name>
<dbReference type="FunFam" id="2.40.50.140:FF:000042">
    <property type="entry name" value="Methionine--tRNA ligase"/>
    <property type="match status" value="1"/>
</dbReference>
<evidence type="ECO:0000256" key="8">
    <source>
        <dbReference type="ARBA" id="ARBA00022723"/>
    </source>
</evidence>
<evidence type="ECO:0000256" key="13">
    <source>
        <dbReference type="ARBA" id="ARBA00022917"/>
    </source>
</evidence>
<dbReference type="GO" id="GO:0006431">
    <property type="term" value="P:methionyl-tRNA aminoacylation"/>
    <property type="evidence" value="ECO:0007669"/>
    <property type="project" value="UniProtKB-UniRule"/>
</dbReference>
<gene>
    <name evidence="16" type="primary">metG</name>
    <name evidence="18" type="ORF">ENO59_00795</name>
</gene>
<evidence type="ECO:0000256" key="10">
    <source>
        <dbReference type="ARBA" id="ARBA00022833"/>
    </source>
</evidence>
<dbReference type="InterPro" id="IPR009080">
    <property type="entry name" value="tRNAsynth_Ia_anticodon-bd"/>
</dbReference>
<evidence type="ECO:0000256" key="2">
    <source>
        <dbReference type="ARBA" id="ARBA00004496"/>
    </source>
</evidence>
<dbReference type="FunFam" id="2.20.28.20:FF:000001">
    <property type="entry name" value="Methionine--tRNA ligase"/>
    <property type="match status" value="1"/>
</dbReference>
<feature type="binding site" evidence="16">
    <location>
        <position position="164"/>
    </location>
    <ligand>
        <name>Zn(2+)</name>
        <dbReference type="ChEBI" id="CHEBI:29105"/>
    </ligand>
</feature>
<dbReference type="PANTHER" id="PTHR45765:SF1">
    <property type="entry name" value="METHIONINE--TRNA LIGASE, CYTOPLASMIC"/>
    <property type="match status" value="1"/>
</dbReference>
<keyword evidence="8 16" id="KW-0479">Metal-binding</keyword>
<accession>A0A7V2AYM8</accession>
<evidence type="ECO:0000259" key="17">
    <source>
        <dbReference type="PROSITE" id="PS50886"/>
    </source>
</evidence>
<dbReference type="CDD" id="cd02800">
    <property type="entry name" value="tRNA_bind_EcMetRS_like"/>
    <property type="match status" value="1"/>
</dbReference>
<feature type="binding site" evidence="16">
    <location>
        <position position="161"/>
    </location>
    <ligand>
        <name>Zn(2+)</name>
        <dbReference type="ChEBI" id="CHEBI:29105"/>
    </ligand>
</feature>
<comment type="function">
    <text evidence="1 16">Is required not only for elongation of protein synthesis but also for the initiation of all mRNA translation through initiator tRNA(fMet) aminoacylation.</text>
</comment>
<keyword evidence="10 16" id="KW-0862">Zinc</keyword>
<dbReference type="GO" id="GO:0005829">
    <property type="term" value="C:cytosol"/>
    <property type="evidence" value="ECO:0007669"/>
    <property type="project" value="TreeGrafter"/>
</dbReference>
<dbReference type="PROSITE" id="PS50886">
    <property type="entry name" value="TRBD"/>
    <property type="match status" value="1"/>
</dbReference>
<dbReference type="SUPFAM" id="SSF52374">
    <property type="entry name" value="Nucleotidylyl transferase"/>
    <property type="match status" value="1"/>
</dbReference>
<keyword evidence="5 16" id="KW-0963">Cytoplasm</keyword>
<dbReference type="Gene3D" id="2.40.50.140">
    <property type="entry name" value="Nucleic acid-binding proteins"/>
    <property type="match status" value="1"/>
</dbReference>
<dbReference type="InterPro" id="IPR001412">
    <property type="entry name" value="aa-tRNA-synth_I_CS"/>
</dbReference>
<dbReference type="GO" id="GO:0004825">
    <property type="term" value="F:methionine-tRNA ligase activity"/>
    <property type="evidence" value="ECO:0007669"/>
    <property type="project" value="UniProtKB-UniRule"/>
</dbReference>
<sequence>MEATRFERILVTAALPYANGPIHIGHLAGAYLPADLYCRYQRLKGRDVLFICGSDELGVAILMRALEEGTTPQAIVDRYHPMIRESFARFGISFDYYGRTTSPVHFETSQDFFRRLDAQGFFKLKTEKQLYDPEAGLFLADRFVRGTCPVCGYEEAYGDQCERCGTSLSPTDLINPRSVLSKATPELRETTHWYLPLGDWQERLEAWIATHPEWKPNVLGQVRSWLQQGLRDRAVTRDIPWGVPVPEDVARRHGVSAEGKVLYVWFDAPIGYISATREWAQQQGDPEAWRRYWQDKRTRLIHFIGKDNIVFHCLMFPAMLMMHGAFVLPDNVPANEFLNLEGKKLSTSRGWAVWLHEYLETFPPDLLRYVLTTMLPETRDADFSWKEFQQRVNAELADILGNFVYRTLTFAQRFAEGKVPPLRNPRPVDAAVLAELASYPERIGTAYEQFRFREAVQETMNLARLGNKYFNDTEPWHTRKTDPQACANTIHISLQLCAALSILLEPVLPFAAARLRQMLRLEGVRASTPERTTGTLGWDDAARPLLAEGHVLGNPEILFSKIEDDIINQQIAHLEQRAKQTPSQTNATPYAPLKPEILYSDFDRLDLRVGIVQKAERVPKSQKLLRLEVDLGFEKRQILAGVAEQWAPEALEGRRVVVVANLQPRRLMGLESQGMLLMAEDREGRLVPVTAESEPGAVVR</sequence>
<comment type="cofactor">
    <cofactor evidence="16">
        <name>Zn(2+)</name>
        <dbReference type="ChEBI" id="CHEBI:29105"/>
    </cofactor>
    <text evidence="16">Binds 1 zinc ion per subunit.</text>
</comment>
<keyword evidence="14 16" id="KW-0030">Aminoacyl-tRNA synthetase</keyword>
<dbReference type="Pfam" id="PF19303">
    <property type="entry name" value="Anticodon_3"/>
    <property type="match status" value="1"/>
</dbReference>
<keyword evidence="13 16" id="KW-0648">Protein biosynthesis</keyword>
<dbReference type="InterPro" id="IPR023458">
    <property type="entry name" value="Met-tRNA_ligase_1"/>
</dbReference>
<feature type="binding site" evidence="16">
    <location>
        <position position="347"/>
    </location>
    <ligand>
        <name>ATP</name>
        <dbReference type="ChEBI" id="CHEBI:30616"/>
    </ligand>
</feature>
<dbReference type="InterPro" id="IPR041872">
    <property type="entry name" value="Anticodon_Met"/>
</dbReference>
<dbReference type="InterPro" id="IPR033911">
    <property type="entry name" value="MetRS_core"/>
</dbReference>
<feature type="binding site" evidence="16">
    <location>
        <position position="148"/>
    </location>
    <ligand>
        <name>Zn(2+)</name>
        <dbReference type="ChEBI" id="CHEBI:29105"/>
    </ligand>
</feature>
<dbReference type="EC" id="6.1.1.10" evidence="16"/>